<feature type="compositionally biased region" description="Basic and acidic residues" evidence="1">
    <location>
        <begin position="393"/>
        <end position="410"/>
    </location>
</feature>
<feature type="transmembrane region" description="Helical" evidence="2">
    <location>
        <begin position="158"/>
        <end position="178"/>
    </location>
</feature>
<dbReference type="Pfam" id="PF13559">
    <property type="entry name" value="DUF4129"/>
    <property type="match status" value="1"/>
</dbReference>
<evidence type="ECO:0000313" key="5">
    <source>
        <dbReference type="Proteomes" id="UP000663505"/>
    </source>
</evidence>
<dbReference type="Proteomes" id="UP000663505">
    <property type="component" value="Chromosome"/>
</dbReference>
<keyword evidence="2" id="KW-0812">Transmembrane</keyword>
<proteinExistence type="predicted"/>
<keyword evidence="2" id="KW-0472">Membrane</keyword>
<feature type="transmembrane region" description="Helical" evidence="2">
    <location>
        <begin position="190"/>
        <end position="207"/>
    </location>
</feature>
<evidence type="ECO:0000259" key="3">
    <source>
        <dbReference type="Pfam" id="PF13559"/>
    </source>
</evidence>
<sequence length="410" mass="46413">MSTLDSHGEKVELNHLKLPFALYWLLVFLTFPVPYVLYTTVLDSGQTAPAGWLLPFLFLVITIWVLGLLAYRRFSNRILFATVLLWIAAAELVWYLVLPHRGDLWVYPLLTLGVTYRLSRWRSAPSLSEENRISFVWEGVLAAVSTFFLLVTGTSGQIRSWLVLVLLIALILRLFAMWSVERLETHSHGARGNIGLIVVMVALVVWLGPKVLYFLVMVLVGGGAVLGLPLLYLLNAILPKKLFARSLTLQSPLMHLASQAHQQNHAVTQTHSLIWVLYLLYGLFVLLAIWLVWRMSKRHLLVPPGADASQGVTVHRQRVVVRPEAYIPTTHPIRQRYQAFLRNQEQEGSPIGPAETPREYKVRLEQKGESKESLGELTRAYEGVRYGNGESESNQKKPEALDNERAPGHF</sequence>
<keyword evidence="2" id="KW-1133">Transmembrane helix</keyword>
<feature type="compositionally biased region" description="Basic and acidic residues" evidence="1">
    <location>
        <begin position="356"/>
        <end position="374"/>
    </location>
</feature>
<feature type="transmembrane region" description="Helical" evidence="2">
    <location>
        <begin position="20"/>
        <end position="38"/>
    </location>
</feature>
<feature type="region of interest" description="Disordered" evidence="1">
    <location>
        <begin position="345"/>
        <end position="410"/>
    </location>
</feature>
<dbReference type="KEGG" id="afx:JZ786_15815"/>
<feature type="transmembrane region" description="Helical" evidence="2">
    <location>
        <begin position="213"/>
        <end position="235"/>
    </location>
</feature>
<evidence type="ECO:0000256" key="1">
    <source>
        <dbReference type="SAM" id="MobiDB-lite"/>
    </source>
</evidence>
<feature type="transmembrane region" description="Helical" evidence="2">
    <location>
        <begin position="133"/>
        <end position="152"/>
    </location>
</feature>
<feature type="domain" description="Protein-glutamine gamma-glutamyltransferase-like C-terminal" evidence="3">
    <location>
        <begin position="336"/>
        <end position="390"/>
    </location>
</feature>
<evidence type="ECO:0000256" key="2">
    <source>
        <dbReference type="SAM" id="Phobius"/>
    </source>
</evidence>
<protein>
    <submittedName>
        <fullName evidence="4">DUF4129 domain-containing protein</fullName>
    </submittedName>
</protein>
<name>A0A9X7VWL9_9BACL</name>
<dbReference type="AlphaFoldDB" id="A0A9X7VWL9"/>
<feature type="transmembrane region" description="Helical" evidence="2">
    <location>
        <begin position="273"/>
        <end position="293"/>
    </location>
</feature>
<dbReference type="InterPro" id="IPR025403">
    <property type="entry name" value="TgpA-like_C"/>
</dbReference>
<feature type="transmembrane region" description="Helical" evidence="2">
    <location>
        <begin position="50"/>
        <end position="71"/>
    </location>
</feature>
<accession>A0A9X7VWL9</accession>
<gene>
    <name evidence="4" type="ORF">JZ786_15815</name>
</gene>
<feature type="transmembrane region" description="Helical" evidence="2">
    <location>
        <begin position="78"/>
        <end position="98"/>
    </location>
</feature>
<dbReference type="RefSeq" id="WP_206655361.1">
    <property type="nucleotide sequence ID" value="NZ_CP071182.1"/>
</dbReference>
<reference evidence="4 5" key="1">
    <citation type="submission" date="2021-02" db="EMBL/GenBank/DDBJ databases">
        <title>Alicyclobacillus curvatus sp. nov. and Alicyclobacillus mengziensis sp. nov., two acidophilic bacteria isolated from acid mine drainage.</title>
        <authorList>
            <person name="Huang Y."/>
        </authorList>
    </citation>
    <scope>NUCLEOTIDE SEQUENCE [LARGE SCALE GENOMIC DNA]</scope>
    <source>
        <strain evidence="4 5">S30H14</strain>
    </source>
</reference>
<keyword evidence="5" id="KW-1185">Reference proteome</keyword>
<evidence type="ECO:0000313" key="4">
    <source>
        <dbReference type="EMBL" id="QSO45989.1"/>
    </source>
</evidence>
<organism evidence="4 5">
    <name type="scientific">Alicyclobacillus mengziensis</name>
    <dbReference type="NCBI Taxonomy" id="2931921"/>
    <lineage>
        <taxon>Bacteria</taxon>
        <taxon>Bacillati</taxon>
        <taxon>Bacillota</taxon>
        <taxon>Bacilli</taxon>
        <taxon>Bacillales</taxon>
        <taxon>Alicyclobacillaceae</taxon>
        <taxon>Alicyclobacillus</taxon>
    </lineage>
</organism>
<dbReference type="EMBL" id="CP071182">
    <property type="protein sequence ID" value="QSO45989.1"/>
    <property type="molecule type" value="Genomic_DNA"/>
</dbReference>